<dbReference type="Ensembl" id="ENSOABT00000042248.2">
    <property type="protein sequence ID" value="ENSOABP00000041138.1"/>
    <property type="gene ID" value="ENSOABG00000018655.2"/>
</dbReference>
<feature type="chain" id="PRO_5025553174" description="Ig-like domain-containing protein" evidence="4">
    <location>
        <begin position="24"/>
        <end position="167"/>
    </location>
</feature>
<reference evidence="6" key="2">
    <citation type="submission" date="2025-09" db="UniProtKB">
        <authorList>
            <consortium name="Ensembl"/>
        </authorList>
    </citation>
    <scope>IDENTIFICATION</scope>
</reference>
<evidence type="ECO:0000256" key="2">
    <source>
        <dbReference type="ARBA" id="ARBA00023136"/>
    </source>
</evidence>
<dbReference type="PANTHER" id="PTHR24100">
    <property type="entry name" value="BUTYROPHILIN"/>
    <property type="match status" value="1"/>
</dbReference>
<accession>A0A668UT89</accession>
<keyword evidence="3" id="KW-0393">Immunoglobulin domain</keyword>
<proteinExistence type="predicted"/>
<dbReference type="GO" id="GO:0005102">
    <property type="term" value="F:signaling receptor binding"/>
    <property type="evidence" value="ECO:0007669"/>
    <property type="project" value="TreeGrafter"/>
</dbReference>
<dbReference type="SMART" id="SM00409">
    <property type="entry name" value="IG"/>
    <property type="match status" value="1"/>
</dbReference>
<dbReference type="InterPro" id="IPR013106">
    <property type="entry name" value="Ig_V-set"/>
</dbReference>
<dbReference type="Proteomes" id="UP000472276">
    <property type="component" value="Unassembled WGS sequence"/>
</dbReference>
<dbReference type="Pfam" id="PF07686">
    <property type="entry name" value="V-set"/>
    <property type="match status" value="1"/>
</dbReference>
<dbReference type="GO" id="GO:0001817">
    <property type="term" value="P:regulation of cytokine production"/>
    <property type="evidence" value="ECO:0007669"/>
    <property type="project" value="TreeGrafter"/>
</dbReference>
<evidence type="ECO:0000259" key="5">
    <source>
        <dbReference type="PROSITE" id="PS50835"/>
    </source>
</evidence>
<feature type="signal peptide" evidence="4">
    <location>
        <begin position="1"/>
        <end position="23"/>
    </location>
</feature>
<evidence type="ECO:0000256" key="3">
    <source>
        <dbReference type="ARBA" id="ARBA00023319"/>
    </source>
</evidence>
<protein>
    <recommendedName>
        <fullName evidence="5">Ig-like domain-containing protein</fullName>
    </recommendedName>
</protein>
<evidence type="ECO:0000313" key="7">
    <source>
        <dbReference type="Proteomes" id="UP000472276"/>
    </source>
</evidence>
<organism evidence="6 7">
    <name type="scientific">Oreochromis aureus</name>
    <name type="common">Israeli tilapia</name>
    <name type="synonym">Chromis aureus</name>
    <dbReference type="NCBI Taxonomy" id="47969"/>
    <lineage>
        <taxon>Eukaryota</taxon>
        <taxon>Metazoa</taxon>
        <taxon>Chordata</taxon>
        <taxon>Craniata</taxon>
        <taxon>Vertebrata</taxon>
        <taxon>Euteleostomi</taxon>
        <taxon>Actinopterygii</taxon>
        <taxon>Neopterygii</taxon>
        <taxon>Teleostei</taxon>
        <taxon>Neoteleostei</taxon>
        <taxon>Acanthomorphata</taxon>
        <taxon>Ovalentaria</taxon>
        <taxon>Cichlomorphae</taxon>
        <taxon>Cichliformes</taxon>
        <taxon>Cichlidae</taxon>
        <taxon>African cichlids</taxon>
        <taxon>Pseudocrenilabrinae</taxon>
        <taxon>Oreochromini</taxon>
        <taxon>Oreochromis</taxon>
    </lineage>
</organism>
<evidence type="ECO:0000256" key="4">
    <source>
        <dbReference type="SAM" id="SignalP"/>
    </source>
</evidence>
<keyword evidence="4" id="KW-0732">Signal</keyword>
<dbReference type="InterPro" id="IPR050504">
    <property type="entry name" value="IgSF_BTN/MOG"/>
</dbReference>
<feature type="domain" description="Ig-like" evidence="5">
    <location>
        <begin position="19"/>
        <end position="127"/>
    </location>
</feature>
<dbReference type="OMA" id="TYECESI"/>
<dbReference type="InterPro" id="IPR003599">
    <property type="entry name" value="Ig_sub"/>
</dbReference>
<dbReference type="InterPro" id="IPR036179">
    <property type="entry name" value="Ig-like_dom_sf"/>
</dbReference>
<dbReference type="GO" id="GO:0050852">
    <property type="term" value="P:T cell receptor signaling pathway"/>
    <property type="evidence" value="ECO:0007669"/>
    <property type="project" value="TreeGrafter"/>
</dbReference>
<dbReference type="AlphaFoldDB" id="A0A668UT89"/>
<dbReference type="PROSITE" id="PS50835">
    <property type="entry name" value="IG_LIKE"/>
    <property type="match status" value="1"/>
</dbReference>
<comment type="subcellular location">
    <subcellularLocation>
        <location evidence="1">Membrane</location>
    </subcellularLocation>
</comment>
<name>A0A668UT89_OREAU</name>
<reference evidence="6" key="1">
    <citation type="submission" date="2025-08" db="UniProtKB">
        <authorList>
            <consortium name="Ensembl"/>
        </authorList>
    </citation>
    <scope>IDENTIFICATION</scope>
</reference>
<dbReference type="InterPro" id="IPR013783">
    <property type="entry name" value="Ig-like_fold"/>
</dbReference>
<dbReference type="InterPro" id="IPR007110">
    <property type="entry name" value="Ig-like_dom"/>
</dbReference>
<dbReference type="GO" id="GO:0009897">
    <property type="term" value="C:external side of plasma membrane"/>
    <property type="evidence" value="ECO:0007669"/>
    <property type="project" value="TreeGrafter"/>
</dbReference>
<dbReference type="SUPFAM" id="SSF48726">
    <property type="entry name" value="Immunoglobulin"/>
    <property type="match status" value="1"/>
</dbReference>
<evidence type="ECO:0000313" key="6">
    <source>
        <dbReference type="Ensembl" id="ENSOABP00000041138.1"/>
    </source>
</evidence>
<evidence type="ECO:0000256" key="1">
    <source>
        <dbReference type="ARBA" id="ARBA00004370"/>
    </source>
</evidence>
<sequence>GARTELYYLIFFLFFSTFPSVGQKEVKVTRGEDATLECYGPSGATDILLRWTKDEGYVIYLKDGHLQEHLQDPSFKGRVKLKDSKWMKNGNFSVILQNVTMNDSGTYECESINLKVKEGECEVELLSDLLLNCSQFERPQMEISVYIHSTHSHSAFRVTDVLRTDRS</sequence>
<keyword evidence="2" id="KW-0472">Membrane</keyword>
<dbReference type="Gene3D" id="2.60.40.10">
    <property type="entry name" value="Immunoglobulins"/>
    <property type="match status" value="1"/>
</dbReference>
<keyword evidence="7" id="KW-1185">Reference proteome</keyword>